<keyword evidence="1" id="KW-1133">Transmembrane helix</keyword>
<keyword evidence="1" id="KW-0812">Transmembrane</keyword>
<sequence length="106" mass="12430">MVGQSWCFYTIVASFSLQIAFIASIFIFLQEKLEHLFPLMLKLFKITEAPMSTRHRYRCKIRSRYAVGKMGFQFHDKPLWNHIKDLNVAVGEGGTRCWTCNYCSKK</sequence>
<proteinExistence type="predicted"/>
<protein>
    <submittedName>
        <fullName evidence="2">Uncharacterized protein</fullName>
    </submittedName>
</protein>
<keyword evidence="1" id="KW-0472">Membrane</keyword>
<accession>A0A978VLM4</accession>
<gene>
    <name evidence="2" type="ORF">FEM48_Zijuj04G0190600</name>
</gene>
<feature type="transmembrane region" description="Helical" evidence="1">
    <location>
        <begin position="6"/>
        <end position="29"/>
    </location>
</feature>
<evidence type="ECO:0000256" key="1">
    <source>
        <dbReference type="SAM" id="Phobius"/>
    </source>
</evidence>
<organism evidence="2 3">
    <name type="scientific">Ziziphus jujuba var. spinosa</name>
    <dbReference type="NCBI Taxonomy" id="714518"/>
    <lineage>
        <taxon>Eukaryota</taxon>
        <taxon>Viridiplantae</taxon>
        <taxon>Streptophyta</taxon>
        <taxon>Embryophyta</taxon>
        <taxon>Tracheophyta</taxon>
        <taxon>Spermatophyta</taxon>
        <taxon>Magnoliopsida</taxon>
        <taxon>eudicotyledons</taxon>
        <taxon>Gunneridae</taxon>
        <taxon>Pentapetalae</taxon>
        <taxon>rosids</taxon>
        <taxon>fabids</taxon>
        <taxon>Rosales</taxon>
        <taxon>Rhamnaceae</taxon>
        <taxon>Paliureae</taxon>
        <taxon>Ziziphus</taxon>
    </lineage>
</organism>
<comment type="caution">
    <text evidence="2">The sequence shown here is derived from an EMBL/GenBank/DDBJ whole genome shotgun (WGS) entry which is preliminary data.</text>
</comment>
<evidence type="ECO:0000313" key="3">
    <source>
        <dbReference type="Proteomes" id="UP000813462"/>
    </source>
</evidence>
<dbReference type="EMBL" id="JAEACU010000004">
    <property type="protein sequence ID" value="KAH7533993.1"/>
    <property type="molecule type" value="Genomic_DNA"/>
</dbReference>
<evidence type="ECO:0000313" key="2">
    <source>
        <dbReference type="EMBL" id="KAH7533993.1"/>
    </source>
</evidence>
<dbReference type="AlphaFoldDB" id="A0A978VLM4"/>
<reference evidence="2" key="1">
    <citation type="journal article" date="2021" name="Front. Plant Sci.">
        <title>Chromosome-Scale Genome Assembly for Chinese Sour Jujube and Insights Into Its Genome Evolution and Domestication Signature.</title>
        <authorList>
            <person name="Shen L.-Y."/>
            <person name="Luo H."/>
            <person name="Wang X.-L."/>
            <person name="Wang X.-M."/>
            <person name="Qiu X.-J."/>
            <person name="Liu H."/>
            <person name="Zhou S.-S."/>
            <person name="Jia K.-H."/>
            <person name="Nie S."/>
            <person name="Bao Y.-T."/>
            <person name="Zhang R.-G."/>
            <person name="Yun Q.-Z."/>
            <person name="Chai Y.-H."/>
            <person name="Lu J.-Y."/>
            <person name="Li Y."/>
            <person name="Zhao S.-W."/>
            <person name="Mao J.-F."/>
            <person name="Jia S.-G."/>
            <person name="Mao Y.-M."/>
        </authorList>
    </citation>
    <scope>NUCLEOTIDE SEQUENCE</scope>
    <source>
        <strain evidence="2">AT0</strain>
        <tissue evidence="2">Leaf</tissue>
    </source>
</reference>
<dbReference type="Proteomes" id="UP000813462">
    <property type="component" value="Unassembled WGS sequence"/>
</dbReference>
<name>A0A978VLM4_ZIZJJ</name>